<name>A0ABV8Z945_9FLAO</name>
<accession>A0ABV8Z945</accession>
<dbReference type="InterPro" id="IPR026444">
    <property type="entry name" value="Secre_tail"/>
</dbReference>
<feature type="domain" description="DUF8202" evidence="4">
    <location>
        <begin position="242"/>
        <end position="428"/>
    </location>
</feature>
<dbReference type="InterPro" id="IPR058515">
    <property type="entry name" value="DUF8202"/>
</dbReference>
<reference evidence="6" key="1">
    <citation type="journal article" date="2019" name="Int. J. Syst. Evol. Microbiol.">
        <title>The Global Catalogue of Microorganisms (GCM) 10K type strain sequencing project: providing services to taxonomists for standard genome sequencing and annotation.</title>
        <authorList>
            <consortium name="The Broad Institute Genomics Platform"/>
            <consortium name="The Broad Institute Genome Sequencing Center for Infectious Disease"/>
            <person name="Wu L."/>
            <person name="Ma J."/>
        </authorList>
    </citation>
    <scope>NUCLEOTIDE SEQUENCE [LARGE SCALE GENOMIC DNA]</scope>
    <source>
        <strain evidence="6">NBRC 103627</strain>
    </source>
</reference>
<feature type="region of interest" description="Disordered" evidence="2">
    <location>
        <begin position="148"/>
        <end position="168"/>
    </location>
</feature>
<proteinExistence type="predicted"/>
<evidence type="ECO:0000256" key="1">
    <source>
        <dbReference type="ARBA" id="ARBA00022729"/>
    </source>
</evidence>
<dbReference type="Proteomes" id="UP001596003">
    <property type="component" value="Unassembled WGS sequence"/>
</dbReference>
<evidence type="ECO:0000256" key="2">
    <source>
        <dbReference type="SAM" id="MobiDB-lite"/>
    </source>
</evidence>
<evidence type="ECO:0000313" key="6">
    <source>
        <dbReference type="Proteomes" id="UP001596003"/>
    </source>
</evidence>
<evidence type="ECO:0000259" key="4">
    <source>
        <dbReference type="Pfam" id="PF26628"/>
    </source>
</evidence>
<keyword evidence="6" id="KW-1185">Reference proteome</keyword>
<protein>
    <submittedName>
        <fullName evidence="5">T9SS type A sorting domain-containing protein</fullName>
    </submittedName>
</protein>
<dbReference type="RefSeq" id="WP_379795835.1">
    <property type="nucleotide sequence ID" value="NZ_JBHSFY010000003.1"/>
</dbReference>
<feature type="compositionally biased region" description="Basic and acidic residues" evidence="2">
    <location>
        <begin position="155"/>
        <end position="168"/>
    </location>
</feature>
<organism evidence="5 6">
    <name type="scientific">Flavobacterium chungangensis</name>
    <dbReference type="NCBI Taxonomy" id="2708132"/>
    <lineage>
        <taxon>Bacteria</taxon>
        <taxon>Pseudomonadati</taxon>
        <taxon>Bacteroidota</taxon>
        <taxon>Flavobacteriia</taxon>
        <taxon>Flavobacteriales</taxon>
        <taxon>Flavobacteriaceae</taxon>
        <taxon>Flavobacterium</taxon>
    </lineage>
</organism>
<gene>
    <name evidence="5" type="ORF">ACFO3N_05320</name>
</gene>
<dbReference type="EMBL" id="JBHSFY010000003">
    <property type="protein sequence ID" value="MFC4476476.1"/>
    <property type="molecule type" value="Genomic_DNA"/>
</dbReference>
<sequence>MKKVKSLFILCFVFCVQILSYSQSPGGVQGAQIWFKTNRLSNTNFNWQDFGGDGSKLNNWNTTTEYSYFGRYYNFNPALYLYSGTRQFFLNNTNLQQGTIIGLYSHVGIGFNSENILFGITGRPNEGTIITNDRIVNSNERDGEVLDYGSTDGEDLYRNKDNSEGSDDKFRERSLKIVSYYQYQQPNSSVWGEDQKSNLTLGYGYLNAANGLSTYPETNFANNFNGYVPELLVYSRVLTPLERCKIETYLAVKYGVSLSNSYIGSDDKLIWDWSANKTYNNRITGIMRDDTSNLNQTFSTTSYEEAPYFSDAFDSYQDTNIRDLSSTNRLLAMGQFPGNSLADKNAVLWGDDNGVLTAQNAGGIAGIKRMARSWKLVTNVVPSTTEEKTLLFKNNGLSTESEFAKTTFANKTASTTGTSVTTIPLKDKTGYLEFKPLTLGNVTIVKFGEQSGIAGTSDYGVKIEANGSVYAIENTKQLVSLGNITVNYHKVTLEKKGNEVYINAYDPNGNKAFTSKTLTVLPADADKSFYGVVSLEKKTTDVSITVTHGGFVPTGSKIELSYDSSRASEFANYTDKSFLIIDRSGTGNFEVDKVEYYPVSEIDAVRKKIIFNNVIWDADGNGKDVFSFGYKATNIKLIALEDGIAPTCKDGVLQQDGKINIEVKEGMPGYKYTLVKTGTTPVLQTGTFYESKMTLTGIEAGSYDLTLEMLGTNFEKSLVAAQSASVTSTALTVLGNGSLEWAVTDFVSDKYVGFISQKTNRTSAYLNYGVKIKQNQLYFWNKGTAQANVLATLEKGSKIKLEMQGGVLKCWVNTVLVGTQDIATADKTLPYYGFVALDGVNNGIYNLLHTGFVTSPTKLVWEAANYLNITEGDGVTNRLVQKIVLTAPECNEIVPPIVPPVLDNLVVAPVPSKPGANFNIYVKLNEPSEIMVLIFNTGGTLITQLRNPDQLKTATFTTSIPVPGIYIIKVLTAEGEFSKSIIIQ</sequence>
<dbReference type="NCBIfam" id="TIGR04183">
    <property type="entry name" value="Por_Secre_tail"/>
    <property type="match status" value="1"/>
</dbReference>
<keyword evidence="1 3" id="KW-0732">Signal</keyword>
<feature type="chain" id="PRO_5045456315" evidence="3">
    <location>
        <begin position="23"/>
        <end position="984"/>
    </location>
</feature>
<evidence type="ECO:0000256" key="3">
    <source>
        <dbReference type="SAM" id="SignalP"/>
    </source>
</evidence>
<evidence type="ECO:0000313" key="5">
    <source>
        <dbReference type="EMBL" id="MFC4476476.1"/>
    </source>
</evidence>
<feature type="signal peptide" evidence="3">
    <location>
        <begin position="1"/>
        <end position="22"/>
    </location>
</feature>
<comment type="caution">
    <text evidence="5">The sequence shown here is derived from an EMBL/GenBank/DDBJ whole genome shotgun (WGS) entry which is preliminary data.</text>
</comment>
<dbReference type="Pfam" id="PF26628">
    <property type="entry name" value="DUF8202"/>
    <property type="match status" value="1"/>
</dbReference>